<evidence type="ECO:0000256" key="10">
    <source>
        <dbReference type="SAM" id="MobiDB-lite"/>
    </source>
</evidence>
<keyword evidence="13" id="KW-1185">Reference proteome</keyword>
<feature type="region of interest" description="Disordered" evidence="10">
    <location>
        <begin position="249"/>
        <end position="282"/>
    </location>
</feature>
<evidence type="ECO:0000256" key="1">
    <source>
        <dbReference type="ARBA" id="ARBA00004584"/>
    </source>
</evidence>
<dbReference type="PANTHER" id="PTHR14281:SF0">
    <property type="entry name" value="KINETOCHORE PROTEIN SPC25"/>
    <property type="match status" value="1"/>
</dbReference>
<dbReference type="GO" id="GO:0051301">
    <property type="term" value="P:cell division"/>
    <property type="evidence" value="ECO:0007669"/>
    <property type="project" value="UniProtKB-UniRule"/>
</dbReference>
<dbReference type="FunFam" id="3.30.457.50:FF:000001">
    <property type="entry name" value="Probable kinetochore protein spc25"/>
    <property type="match status" value="1"/>
</dbReference>
<comment type="subunit">
    <text evidence="9">Component of the NDC80 complex.</text>
</comment>
<keyword evidence="5 9" id="KW-0498">Mitosis</keyword>
<comment type="similarity">
    <text evidence="2 9">Belongs to the SPC25 family.</text>
</comment>
<evidence type="ECO:0000256" key="5">
    <source>
        <dbReference type="ARBA" id="ARBA00022776"/>
    </source>
</evidence>
<dbReference type="GO" id="GO:0031262">
    <property type="term" value="C:Ndc80 complex"/>
    <property type="evidence" value="ECO:0007669"/>
    <property type="project" value="InterPro"/>
</dbReference>
<sequence length="302" mass="34569">MLSSLEGMPEMTAEESTRRKMAQLRMACELEIRACRERSVVLANSIRQSINSIMPLHDKTLANRGSLGKLKEHLKELEAHFHETLKVKASKEAQRTAITEAISAVDVRIEHLQKIVHGQRGKRDEYKAVLKEQLLALEKIEEKNKEDVVESEKIQEVVAWYKRVLGFQIEGGDGVKFIFNKVDSKNPDKEYSFVARLDGDKYTLLNCDPQLEDTDELVEELNRTNGFYKFVKVMREKFLEVARKGSAADSDSSFSLSSPTPTSVESRTEPLTHEDPCLQQKNKQLVSRRKVVSTEEQFYLHN</sequence>
<dbReference type="AlphaFoldDB" id="A0A2I0B2S0"/>
<organism evidence="12 13">
    <name type="scientific">Apostasia shenzhenica</name>
    <dbReference type="NCBI Taxonomy" id="1088818"/>
    <lineage>
        <taxon>Eukaryota</taxon>
        <taxon>Viridiplantae</taxon>
        <taxon>Streptophyta</taxon>
        <taxon>Embryophyta</taxon>
        <taxon>Tracheophyta</taxon>
        <taxon>Spermatophyta</taxon>
        <taxon>Magnoliopsida</taxon>
        <taxon>Liliopsida</taxon>
        <taxon>Asparagales</taxon>
        <taxon>Orchidaceae</taxon>
        <taxon>Apostasioideae</taxon>
        <taxon>Apostasia</taxon>
    </lineage>
</organism>
<gene>
    <name evidence="12" type="ORF">AXF42_Ash014973</name>
</gene>
<dbReference type="CDD" id="cd23784">
    <property type="entry name" value="RWD_Spc25"/>
    <property type="match status" value="1"/>
</dbReference>
<evidence type="ECO:0000256" key="7">
    <source>
        <dbReference type="ARBA" id="ARBA00023306"/>
    </source>
</evidence>
<dbReference type="OrthoDB" id="6353017at2759"/>
<keyword evidence="7 9" id="KW-0131">Cell cycle</keyword>
<keyword evidence="9" id="KW-0995">Kinetochore</keyword>
<evidence type="ECO:0000256" key="2">
    <source>
        <dbReference type="ARBA" id="ARBA00006379"/>
    </source>
</evidence>
<dbReference type="Gene3D" id="3.30.457.50">
    <property type="entry name" value="Chromosome segregation protein Spc25"/>
    <property type="match status" value="1"/>
</dbReference>
<evidence type="ECO:0000259" key="11">
    <source>
        <dbReference type="Pfam" id="PF08234"/>
    </source>
</evidence>
<evidence type="ECO:0000256" key="8">
    <source>
        <dbReference type="ARBA" id="ARBA00023328"/>
    </source>
</evidence>
<dbReference type="PANTHER" id="PTHR14281">
    <property type="entry name" value="KINETOCHORE PROTEIN SPC25-RELATED"/>
    <property type="match status" value="1"/>
</dbReference>
<name>A0A2I0B2S0_9ASPA</name>
<feature type="domain" description="Chromosome segregation protein Spc25 C-terminal" evidence="11">
    <location>
        <begin position="171"/>
        <end position="238"/>
    </location>
</feature>
<comment type="subcellular location">
    <subcellularLocation>
        <location evidence="1">Chromosome</location>
        <location evidence="1">Centromere</location>
    </subcellularLocation>
    <subcellularLocation>
        <location evidence="9">Nucleus</location>
    </subcellularLocation>
    <subcellularLocation>
        <location evidence="9">Chromosome</location>
        <location evidence="9">Centromere</location>
        <location evidence="9">Kinetochore</location>
    </subcellularLocation>
</comment>
<dbReference type="InterPro" id="IPR045143">
    <property type="entry name" value="Spc25"/>
</dbReference>
<dbReference type="Pfam" id="PF08234">
    <property type="entry name" value="Spindle_Spc25"/>
    <property type="match status" value="1"/>
</dbReference>
<dbReference type="EMBL" id="KZ451919">
    <property type="protein sequence ID" value="PKA62089.1"/>
    <property type="molecule type" value="Genomic_DNA"/>
</dbReference>
<proteinExistence type="inferred from homology"/>
<dbReference type="GO" id="GO:0007059">
    <property type="term" value="P:chromosome segregation"/>
    <property type="evidence" value="ECO:0007669"/>
    <property type="project" value="InterPro"/>
</dbReference>
<feature type="compositionally biased region" description="Basic and acidic residues" evidence="10">
    <location>
        <begin position="266"/>
        <end position="276"/>
    </location>
</feature>
<keyword evidence="9" id="KW-0539">Nucleus</keyword>
<dbReference type="STRING" id="1088818.A0A2I0B2S0"/>
<dbReference type="Proteomes" id="UP000236161">
    <property type="component" value="Unassembled WGS sequence"/>
</dbReference>
<protein>
    <recommendedName>
        <fullName evidence="9">Kinetochore protein SPC25</fullName>
    </recommendedName>
</protein>
<keyword evidence="3 9" id="KW-0158">Chromosome</keyword>
<comment type="function">
    <text evidence="9">Acts as a component of the essential kinetochore-associated NDC80 complex, which is required for chromosome segregation and spindle checkpoint activity.</text>
</comment>
<dbReference type="InterPro" id="IPR013255">
    <property type="entry name" value="Spc25_C"/>
</dbReference>
<evidence type="ECO:0000256" key="4">
    <source>
        <dbReference type="ARBA" id="ARBA00022618"/>
    </source>
</evidence>
<keyword evidence="6" id="KW-0175">Coiled coil</keyword>
<keyword evidence="8 9" id="KW-0137">Centromere</keyword>
<feature type="compositionally biased region" description="Low complexity" evidence="10">
    <location>
        <begin position="249"/>
        <end position="263"/>
    </location>
</feature>
<dbReference type="GO" id="GO:0005634">
    <property type="term" value="C:nucleus"/>
    <property type="evidence" value="ECO:0007669"/>
    <property type="project" value="UniProtKB-SubCell"/>
</dbReference>
<reference evidence="12 13" key="1">
    <citation type="journal article" date="2017" name="Nature">
        <title>The Apostasia genome and the evolution of orchids.</title>
        <authorList>
            <person name="Zhang G.Q."/>
            <person name="Liu K.W."/>
            <person name="Li Z."/>
            <person name="Lohaus R."/>
            <person name="Hsiao Y.Y."/>
            <person name="Niu S.C."/>
            <person name="Wang J.Y."/>
            <person name="Lin Y.C."/>
            <person name="Xu Q."/>
            <person name="Chen L.J."/>
            <person name="Yoshida K."/>
            <person name="Fujiwara S."/>
            <person name="Wang Z.W."/>
            <person name="Zhang Y.Q."/>
            <person name="Mitsuda N."/>
            <person name="Wang M."/>
            <person name="Liu G.H."/>
            <person name="Pecoraro L."/>
            <person name="Huang H.X."/>
            <person name="Xiao X.J."/>
            <person name="Lin M."/>
            <person name="Wu X.Y."/>
            <person name="Wu W.L."/>
            <person name="Chen Y.Y."/>
            <person name="Chang S.B."/>
            <person name="Sakamoto S."/>
            <person name="Ohme-Takagi M."/>
            <person name="Yagi M."/>
            <person name="Zeng S.J."/>
            <person name="Shen C.Y."/>
            <person name="Yeh C.M."/>
            <person name="Luo Y.B."/>
            <person name="Tsai W.C."/>
            <person name="Van de Peer Y."/>
            <person name="Liu Z.J."/>
        </authorList>
    </citation>
    <scope>NUCLEOTIDE SEQUENCE [LARGE SCALE GENOMIC DNA]</scope>
    <source>
        <strain evidence="13">cv. Shenzhen</strain>
        <tissue evidence="12">Stem</tissue>
    </source>
</reference>
<evidence type="ECO:0000256" key="9">
    <source>
        <dbReference type="RuleBase" id="RU367150"/>
    </source>
</evidence>
<evidence type="ECO:0000256" key="3">
    <source>
        <dbReference type="ARBA" id="ARBA00022454"/>
    </source>
</evidence>
<evidence type="ECO:0000256" key="6">
    <source>
        <dbReference type="ARBA" id="ARBA00023054"/>
    </source>
</evidence>
<evidence type="ECO:0000313" key="13">
    <source>
        <dbReference type="Proteomes" id="UP000236161"/>
    </source>
</evidence>
<evidence type="ECO:0000313" key="12">
    <source>
        <dbReference type="EMBL" id="PKA62089.1"/>
    </source>
</evidence>
<accession>A0A2I0B2S0</accession>
<keyword evidence="4 9" id="KW-0132">Cell division</keyword>